<gene>
    <name evidence="1" type="ORF">DNTS_018831</name>
</gene>
<name>A0A553MS57_9TELE</name>
<evidence type="ECO:0000313" key="2">
    <source>
        <dbReference type="Proteomes" id="UP000316079"/>
    </source>
</evidence>
<dbReference type="Proteomes" id="UP000316079">
    <property type="component" value="Unassembled WGS sequence"/>
</dbReference>
<accession>A0A553MS57</accession>
<organism evidence="1 2">
    <name type="scientific">Danionella cerebrum</name>
    <dbReference type="NCBI Taxonomy" id="2873325"/>
    <lineage>
        <taxon>Eukaryota</taxon>
        <taxon>Metazoa</taxon>
        <taxon>Chordata</taxon>
        <taxon>Craniata</taxon>
        <taxon>Vertebrata</taxon>
        <taxon>Euteleostomi</taxon>
        <taxon>Actinopterygii</taxon>
        <taxon>Neopterygii</taxon>
        <taxon>Teleostei</taxon>
        <taxon>Ostariophysi</taxon>
        <taxon>Cypriniformes</taxon>
        <taxon>Danionidae</taxon>
        <taxon>Danioninae</taxon>
        <taxon>Danionella</taxon>
    </lineage>
</organism>
<keyword evidence="2" id="KW-1185">Reference proteome</keyword>
<protein>
    <submittedName>
        <fullName evidence="1">Uncharacterized protein</fullName>
    </submittedName>
</protein>
<dbReference type="EMBL" id="SRMA01027299">
    <property type="protein sequence ID" value="TRY56012.1"/>
    <property type="molecule type" value="Genomic_DNA"/>
</dbReference>
<reference evidence="1 2" key="1">
    <citation type="journal article" date="2019" name="Sci. Data">
        <title>Hybrid genome assembly and annotation of Danionella translucida.</title>
        <authorList>
            <person name="Kadobianskyi M."/>
            <person name="Schulze L."/>
            <person name="Schuelke M."/>
            <person name="Judkewitz B."/>
        </authorList>
    </citation>
    <scope>NUCLEOTIDE SEQUENCE [LARGE SCALE GENOMIC DNA]</scope>
    <source>
        <strain evidence="1 2">Bolton</strain>
    </source>
</reference>
<evidence type="ECO:0000313" key="1">
    <source>
        <dbReference type="EMBL" id="TRY56012.1"/>
    </source>
</evidence>
<proteinExistence type="predicted"/>
<sequence length="130" mass="14324">MRVVLLTVVPDRRVQCLARGLVVLIALGEPAACYTGNSGGTELARGSSLLFFSYTVHRSHLTTLRVLVRVVVCPRILSIYPPPSCNILSLLFPRPWACQPGEGLISWAVPGWIVQGSTGGLTVWFWFERM</sequence>
<dbReference type="AlphaFoldDB" id="A0A553MS57"/>
<comment type="caution">
    <text evidence="1">The sequence shown here is derived from an EMBL/GenBank/DDBJ whole genome shotgun (WGS) entry which is preliminary data.</text>
</comment>